<proteinExistence type="predicted"/>
<name>A0ACB8U731_9APHY</name>
<dbReference type="Proteomes" id="UP001055072">
    <property type="component" value="Unassembled WGS sequence"/>
</dbReference>
<reference evidence="1" key="1">
    <citation type="journal article" date="2021" name="Environ. Microbiol.">
        <title>Gene family expansions and transcriptome signatures uncover fungal adaptations to wood decay.</title>
        <authorList>
            <person name="Hage H."/>
            <person name="Miyauchi S."/>
            <person name="Viragh M."/>
            <person name="Drula E."/>
            <person name="Min B."/>
            <person name="Chaduli D."/>
            <person name="Navarro D."/>
            <person name="Favel A."/>
            <person name="Norest M."/>
            <person name="Lesage-Meessen L."/>
            <person name="Balint B."/>
            <person name="Merenyi Z."/>
            <person name="de Eugenio L."/>
            <person name="Morin E."/>
            <person name="Martinez A.T."/>
            <person name="Baldrian P."/>
            <person name="Stursova M."/>
            <person name="Martinez M.J."/>
            <person name="Novotny C."/>
            <person name="Magnuson J.K."/>
            <person name="Spatafora J.W."/>
            <person name="Maurice S."/>
            <person name="Pangilinan J."/>
            <person name="Andreopoulos W."/>
            <person name="LaButti K."/>
            <person name="Hundley H."/>
            <person name="Na H."/>
            <person name="Kuo A."/>
            <person name="Barry K."/>
            <person name="Lipzen A."/>
            <person name="Henrissat B."/>
            <person name="Riley R."/>
            <person name="Ahrendt S."/>
            <person name="Nagy L.G."/>
            <person name="Grigoriev I.V."/>
            <person name="Martin F."/>
            <person name="Rosso M.N."/>
        </authorList>
    </citation>
    <scope>NUCLEOTIDE SEQUENCE</scope>
    <source>
        <strain evidence="1">CBS 384.51</strain>
    </source>
</reference>
<accession>A0ACB8U731</accession>
<keyword evidence="2" id="KW-1185">Reference proteome</keyword>
<comment type="caution">
    <text evidence="1">The sequence shown here is derived from an EMBL/GenBank/DDBJ whole genome shotgun (WGS) entry which is preliminary data.</text>
</comment>
<organism evidence="1 2">
    <name type="scientific">Irpex rosettiformis</name>
    <dbReference type="NCBI Taxonomy" id="378272"/>
    <lineage>
        <taxon>Eukaryota</taxon>
        <taxon>Fungi</taxon>
        <taxon>Dikarya</taxon>
        <taxon>Basidiomycota</taxon>
        <taxon>Agaricomycotina</taxon>
        <taxon>Agaricomycetes</taxon>
        <taxon>Polyporales</taxon>
        <taxon>Irpicaceae</taxon>
        <taxon>Irpex</taxon>
    </lineage>
</organism>
<protein>
    <submittedName>
        <fullName evidence="1">Uncharacterized protein</fullName>
    </submittedName>
</protein>
<gene>
    <name evidence="1" type="ORF">BDY19DRAFT_1047753</name>
</gene>
<evidence type="ECO:0000313" key="1">
    <source>
        <dbReference type="EMBL" id="KAI0089919.1"/>
    </source>
</evidence>
<dbReference type="EMBL" id="MU274909">
    <property type="protein sequence ID" value="KAI0089919.1"/>
    <property type="molecule type" value="Genomic_DNA"/>
</dbReference>
<evidence type="ECO:0000313" key="2">
    <source>
        <dbReference type="Proteomes" id="UP001055072"/>
    </source>
</evidence>
<sequence>MCQQCKKVLDDNAANTYVMRWFGFQMDADDEERGKPSRFKRFNPNDPIVGNLFPAEYLSVTVKIISRAYTQGLYREGPCTSTILTLAKELGTYHASNLSPSLIMGLNDNADIFFALDIMTLEAVTTSVQMHSRLAIRITWQLERTYLSRYQHITSYEYRREKDKEKRAKPETNATSSSSNSLDLMTEQAEVLEILKALLQDHGELPV</sequence>